<dbReference type="Gene3D" id="3.40.50.10810">
    <property type="entry name" value="Tandem AAA-ATPase domain"/>
    <property type="match status" value="1"/>
</dbReference>
<keyword evidence="2" id="KW-0347">Helicase</keyword>
<dbReference type="EMBL" id="CP047129">
    <property type="protein sequence ID" value="QHB62724.1"/>
    <property type="molecule type" value="Genomic_DNA"/>
</dbReference>
<dbReference type="GO" id="GO:0004386">
    <property type="term" value="F:helicase activity"/>
    <property type="evidence" value="ECO:0007669"/>
    <property type="project" value="UniProtKB-KW"/>
</dbReference>
<reference evidence="2 3" key="1">
    <citation type="submission" date="2019-12" db="EMBL/GenBank/DDBJ databases">
        <title>Draft Genome Sequence of Bifidobacterium adolescentis ZJ2.</title>
        <authorList>
            <person name="Jin Z."/>
        </authorList>
    </citation>
    <scope>NUCLEOTIDE SEQUENCE [LARGE SCALE GENOMIC DNA]</scope>
    <source>
        <strain evidence="2 3">ZJ2</strain>
    </source>
</reference>
<dbReference type="SUPFAM" id="SSF52540">
    <property type="entry name" value="P-loop containing nucleoside triphosphate hydrolases"/>
    <property type="match status" value="2"/>
</dbReference>
<dbReference type="PANTHER" id="PTHR10799">
    <property type="entry name" value="SNF2/RAD54 HELICASE FAMILY"/>
    <property type="match status" value="1"/>
</dbReference>
<dbReference type="SMART" id="SM00487">
    <property type="entry name" value="DEXDc"/>
    <property type="match status" value="1"/>
</dbReference>
<organism evidence="2 3">
    <name type="scientific">Bifidobacterium adolescentis</name>
    <dbReference type="NCBI Taxonomy" id="1680"/>
    <lineage>
        <taxon>Bacteria</taxon>
        <taxon>Bacillati</taxon>
        <taxon>Actinomycetota</taxon>
        <taxon>Actinomycetes</taxon>
        <taxon>Bifidobacteriales</taxon>
        <taxon>Bifidobacteriaceae</taxon>
        <taxon>Bifidobacterium</taxon>
    </lineage>
</organism>
<dbReference type="InterPro" id="IPR027417">
    <property type="entry name" value="P-loop_NTPase"/>
</dbReference>
<keyword evidence="2" id="KW-0547">Nucleotide-binding</keyword>
<dbReference type="PROSITE" id="PS51192">
    <property type="entry name" value="HELICASE_ATP_BIND_1"/>
    <property type="match status" value="1"/>
</dbReference>
<gene>
    <name evidence="2" type="ORF">F3K97_05205</name>
</gene>
<evidence type="ECO:0000313" key="2">
    <source>
        <dbReference type="EMBL" id="QHB62724.1"/>
    </source>
</evidence>
<dbReference type="Proteomes" id="UP000464884">
    <property type="component" value="Chromosome"/>
</dbReference>
<keyword evidence="2" id="KW-0378">Hydrolase</keyword>
<dbReference type="RefSeq" id="WP_159140623.1">
    <property type="nucleotide sequence ID" value="NZ_CP047129.1"/>
</dbReference>
<dbReference type="InterPro" id="IPR038718">
    <property type="entry name" value="SNF2-like_sf"/>
</dbReference>
<dbReference type="InterPro" id="IPR014001">
    <property type="entry name" value="Helicase_ATP-bd"/>
</dbReference>
<dbReference type="InterPro" id="IPR000330">
    <property type="entry name" value="SNF2_N"/>
</dbReference>
<dbReference type="AlphaFoldDB" id="A0A6I6QZD8"/>
<accession>A0A6I6QZD8</accession>
<proteinExistence type="predicted"/>
<feature type="domain" description="Helicase ATP-binding" evidence="1">
    <location>
        <begin position="16"/>
        <end position="197"/>
    </location>
</feature>
<evidence type="ECO:0000259" key="1">
    <source>
        <dbReference type="PROSITE" id="PS51192"/>
    </source>
</evidence>
<sequence length="474" mass="52513">MGALRSYQADAAGFALDALSERGGAGLFLDMGLGKTLTSIAVMDVLHEADPSMRFLVVAPPLIAKYSWPDELAKWSGLHSLDWTVLDGSPRKRLEKLESGAAVTVVSQGLLKWLDDNVDRWPWRLWVVDELSGYKNPGSVRFRVLKARRANLNAHPLPSGGRSRTAGPKARVLGLTGTPATKNLLDLWAQMYLLDGGATLGPTMSGYRDEWFRPTRVIQGPYGPQAVEWEPRAGARRAILGAVAPECMSMRASDKLPDLPPLVEQDHWLDMPKATRRTYSKIRRDLAVRLDDGQEVTAANAGVLTGKLSQLATGCLYPDPDDPTGVVEHMDDAKLDELTAIRESSDGQLLVFYRFKDELERMRARFGSDLHEVHEPDIVARWNRGEVPMLAAHPLSAKFGLNLQEGGHEVVWTTLPWSLDDYSQANARLNRSGQRDTVVVHRLVERGTVDERILDVLAERASLHDSVMAALRRP</sequence>
<dbReference type="Gene3D" id="3.40.50.300">
    <property type="entry name" value="P-loop containing nucleotide triphosphate hydrolases"/>
    <property type="match status" value="1"/>
</dbReference>
<name>A0A6I6QZD8_BIFAD</name>
<keyword evidence="2" id="KW-0067">ATP-binding</keyword>
<dbReference type="GO" id="GO:0005524">
    <property type="term" value="F:ATP binding"/>
    <property type="evidence" value="ECO:0007669"/>
    <property type="project" value="InterPro"/>
</dbReference>
<evidence type="ECO:0000313" key="3">
    <source>
        <dbReference type="Proteomes" id="UP000464884"/>
    </source>
</evidence>
<protein>
    <submittedName>
        <fullName evidence="2">ATP-dependent helicase</fullName>
    </submittedName>
</protein>
<dbReference type="Pfam" id="PF00176">
    <property type="entry name" value="SNF2-rel_dom"/>
    <property type="match status" value="1"/>
</dbReference>